<evidence type="ECO:0000313" key="2">
    <source>
        <dbReference type="Proteomes" id="UP000324222"/>
    </source>
</evidence>
<protein>
    <submittedName>
        <fullName evidence="1">Uncharacterized protein</fullName>
    </submittedName>
</protein>
<name>A0A5B7GF35_PORTR</name>
<gene>
    <name evidence="1" type="ORF">E2C01_052932</name>
</gene>
<proteinExistence type="predicted"/>
<accession>A0A5B7GF35</accession>
<organism evidence="1 2">
    <name type="scientific">Portunus trituberculatus</name>
    <name type="common">Swimming crab</name>
    <name type="synonym">Neptunus trituberculatus</name>
    <dbReference type="NCBI Taxonomy" id="210409"/>
    <lineage>
        <taxon>Eukaryota</taxon>
        <taxon>Metazoa</taxon>
        <taxon>Ecdysozoa</taxon>
        <taxon>Arthropoda</taxon>
        <taxon>Crustacea</taxon>
        <taxon>Multicrustacea</taxon>
        <taxon>Malacostraca</taxon>
        <taxon>Eumalacostraca</taxon>
        <taxon>Eucarida</taxon>
        <taxon>Decapoda</taxon>
        <taxon>Pleocyemata</taxon>
        <taxon>Brachyura</taxon>
        <taxon>Eubrachyura</taxon>
        <taxon>Portunoidea</taxon>
        <taxon>Portunidae</taxon>
        <taxon>Portuninae</taxon>
        <taxon>Portunus</taxon>
    </lineage>
</organism>
<dbReference type="AlphaFoldDB" id="A0A5B7GF35"/>
<dbReference type="EMBL" id="VSRR010016108">
    <property type="protein sequence ID" value="MPC58920.1"/>
    <property type="molecule type" value="Genomic_DNA"/>
</dbReference>
<reference evidence="1 2" key="1">
    <citation type="submission" date="2019-05" db="EMBL/GenBank/DDBJ databases">
        <title>Another draft genome of Portunus trituberculatus and its Hox gene families provides insights of decapod evolution.</title>
        <authorList>
            <person name="Jeong J.-H."/>
            <person name="Song I."/>
            <person name="Kim S."/>
            <person name="Choi T."/>
            <person name="Kim D."/>
            <person name="Ryu S."/>
            <person name="Kim W."/>
        </authorList>
    </citation>
    <scope>NUCLEOTIDE SEQUENCE [LARGE SCALE GENOMIC DNA]</scope>
    <source>
        <tissue evidence="1">Muscle</tissue>
    </source>
</reference>
<sequence length="129" mass="14714">MYYADFPWNDYCFCVRDPSLCAERITEEYKVQAKSVFQLAKHSFIDRKCENLSNSNFPCDFWHLAKNIPNNFISSSFPPFLHPDGTTAITSVSKAQTFAYTSTLDDSELILPSPPPSDLFQAFSYDSSQ</sequence>
<evidence type="ECO:0000313" key="1">
    <source>
        <dbReference type="EMBL" id="MPC58920.1"/>
    </source>
</evidence>
<comment type="caution">
    <text evidence="1">The sequence shown here is derived from an EMBL/GenBank/DDBJ whole genome shotgun (WGS) entry which is preliminary data.</text>
</comment>
<keyword evidence="2" id="KW-1185">Reference proteome</keyword>
<dbReference type="Proteomes" id="UP000324222">
    <property type="component" value="Unassembled WGS sequence"/>
</dbReference>